<dbReference type="AlphaFoldDB" id="A0A0S8K1T1"/>
<sequence length="206" mass="23810">MLPTFLSSFLVISSLVQANTIEFSLGPHYSHYTLYQDEEDPQSNWNAGGEIVLLNFIPNIGLKLRASRLTYDMPMEFGEGTFIREYVPLTLCTSFNILPFLKQEWLRLSLETGFGLYLWQAWIYSSGSQDTHLQVPLVEPDEKVNERDIGFVGGITLQMRPFRNVAVEYATRYNYIFSSNLEKYGFYDKDEKIWENGVGVKFIMPL</sequence>
<proteinExistence type="predicted"/>
<evidence type="ECO:0000313" key="2">
    <source>
        <dbReference type="Proteomes" id="UP000050975"/>
    </source>
</evidence>
<accession>A0A0S8K1T1</accession>
<gene>
    <name evidence="1" type="ORF">AMJ74_00260</name>
</gene>
<dbReference type="EMBL" id="LJVE01000002">
    <property type="protein sequence ID" value="KPL15924.1"/>
    <property type="molecule type" value="Genomic_DNA"/>
</dbReference>
<evidence type="ECO:0000313" key="1">
    <source>
        <dbReference type="EMBL" id="KPL15924.1"/>
    </source>
</evidence>
<protein>
    <recommendedName>
        <fullName evidence="3">Outer membrane protein beta-barrel domain-containing protein</fullName>
    </recommendedName>
</protein>
<reference evidence="1 2" key="1">
    <citation type="journal article" date="2015" name="Microbiome">
        <title>Genomic resolution of linkages in carbon, nitrogen, and sulfur cycling among widespread estuary sediment bacteria.</title>
        <authorList>
            <person name="Baker B.J."/>
            <person name="Lazar C.S."/>
            <person name="Teske A.P."/>
            <person name="Dick G.J."/>
        </authorList>
    </citation>
    <scope>NUCLEOTIDE SEQUENCE [LARGE SCALE GENOMIC DNA]</scope>
    <source>
        <strain evidence="1">SM1_77</strain>
    </source>
</reference>
<name>A0A0S8K1T1_UNCW3</name>
<dbReference type="Proteomes" id="UP000050975">
    <property type="component" value="Unassembled WGS sequence"/>
</dbReference>
<evidence type="ECO:0008006" key="3">
    <source>
        <dbReference type="Google" id="ProtNLM"/>
    </source>
</evidence>
<comment type="caution">
    <text evidence="1">The sequence shown here is derived from an EMBL/GenBank/DDBJ whole genome shotgun (WGS) entry which is preliminary data.</text>
</comment>
<organism evidence="1 2">
    <name type="scientific">candidate division WOR_3 bacterium SM1_77</name>
    <dbReference type="NCBI Taxonomy" id="1703778"/>
    <lineage>
        <taxon>Bacteria</taxon>
        <taxon>Bacteria division WOR-3</taxon>
    </lineage>
</organism>